<evidence type="ECO:0000256" key="6">
    <source>
        <dbReference type="ARBA" id="ARBA00022842"/>
    </source>
</evidence>
<dbReference type="InterPro" id="IPR022628">
    <property type="entry name" value="S-AdoMet_synt_N"/>
</dbReference>
<evidence type="ECO:0000259" key="12">
    <source>
        <dbReference type="Pfam" id="PF02773"/>
    </source>
</evidence>
<dbReference type="SUPFAM" id="SSF55973">
    <property type="entry name" value="S-adenosylmethionine synthetase"/>
    <property type="match status" value="3"/>
</dbReference>
<sequence length="379" mass="42592">MNWNFDISSAESVGRGHPDKICDQIADFILDECLKRDPKAKVACEVLASNRLIVIGGEITTSTYVDVVKAAWKVLLDLGYNENDFTIISNVNKQSSDISQSVIKSSNEVSAGDQGIVYGFACNETTEHLPLAYVLATKIIQQTTKLIKTKKLPWAKYDMKSLVSLRWEKTTPILDSVIFSIQHDEKVSNAKIMEDIQQLVFDPIFQKEYHLNDNYRRVINSSGRFIIGGPIADTGLTNRKLMVDSYGGLSLHGGGGYSGKDPSKVDRTGAYLARWIAKNLVAAKICDWVEVKLVYALGIAHPINISLRFNQMIKYSHEQILAAIQKTFPLDLNDVIRELELLKPQYFALACYGHYGRQDQKNRWESIDKAQELIKNLNA</sequence>
<keyword evidence="6" id="KW-0460">Magnesium</keyword>
<keyword evidence="14" id="KW-1185">Reference proteome</keyword>
<dbReference type="NCBIfam" id="TIGR01034">
    <property type="entry name" value="metK"/>
    <property type="match status" value="1"/>
</dbReference>
<evidence type="ECO:0000256" key="4">
    <source>
        <dbReference type="ARBA" id="ARBA00022741"/>
    </source>
</evidence>
<keyword evidence="5" id="KW-0067">ATP-binding</keyword>
<evidence type="ECO:0000259" key="11">
    <source>
        <dbReference type="Pfam" id="PF02772"/>
    </source>
</evidence>
<comment type="similarity">
    <text evidence="9">Belongs to the AdoMet synthase family.</text>
</comment>
<feature type="domain" description="S-adenosylmethionine synthetase C-terminal" evidence="12">
    <location>
        <begin position="227"/>
        <end position="365"/>
    </location>
</feature>
<evidence type="ECO:0000256" key="7">
    <source>
        <dbReference type="ARBA" id="ARBA00022958"/>
    </source>
</evidence>
<keyword evidence="4" id="KW-0547">Nucleotide-binding</keyword>
<gene>
    <name evidence="13" type="ORF">J2Z62_000308</name>
</gene>
<evidence type="ECO:0000256" key="1">
    <source>
        <dbReference type="ARBA" id="ARBA00022563"/>
    </source>
</evidence>
<dbReference type="Pfam" id="PF02773">
    <property type="entry name" value="S-AdoMet_synt_C"/>
    <property type="match status" value="1"/>
</dbReference>
<dbReference type="InterPro" id="IPR002133">
    <property type="entry name" value="S-AdoMet_synthetase"/>
</dbReference>
<evidence type="ECO:0000256" key="8">
    <source>
        <dbReference type="NCBIfam" id="TIGR01034"/>
    </source>
</evidence>
<dbReference type="PANTHER" id="PTHR11964">
    <property type="entry name" value="S-ADENOSYLMETHIONINE SYNTHETASE"/>
    <property type="match status" value="1"/>
</dbReference>
<dbReference type="Pfam" id="PF02772">
    <property type="entry name" value="S-AdoMet_synt_M"/>
    <property type="match status" value="1"/>
</dbReference>
<dbReference type="PIRSF" id="PIRSF000497">
    <property type="entry name" value="MAT"/>
    <property type="match status" value="1"/>
</dbReference>
<name>A0ABU0LZ49_9BACT</name>
<dbReference type="EMBL" id="JAUSWO010000001">
    <property type="protein sequence ID" value="MDQ0513870.1"/>
    <property type="molecule type" value="Genomic_DNA"/>
</dbReference>
<comment type="caution">
    <text evidence="13">The sequence shown here is derived from an EMBL/GenBank/DDBJ whole genome shotgun (WGS) entry which is preliminary data.</text>
</comment>
<dbReference type="Pfam" id="PF00438">
    <property type="entry name" value="S-AdoMet_synt_N"/>
    <property type="match status" value="1"/>
</dbReference>
<dbReference type="Gene3D" id="3.30.300.10">
    <property type="match status" value="3"/>
</dbReference>
<evidence type="ECO:0000256" key="5">
    <source>
        <dbReference type="ARBA" id="ARBA00022840"/>
    </source>
</evidence>
<dbReference type="InterPro" id="IPR022636">
    <property type="entry name" value="S-AdoMet_synthetase_sfam"/>
</dbReference>
<dbReference type="Proteomes" id="UP001240643">
    <property type="component" value="Unassembled WGS sequence"/>
</dbReference>
<dbReference type="InterPro" id="IPR022629">
    <property type="entry name" value="S-AdoMet_synt_central"/>
</dbReference>
<evidence type="ECO:0000259" key="10">
    <source>
        <dbReference type="Pfam" id="PF00438"/>
    </source>
</evidence>
<protein>
    <recommendedName>
        <fullName evidence="8">Methionine adenosyltransferase</fullName>
        <ecNumber evidence="8">2.5.1.6</ecNumber>
    </recommendedName>
</protein>
<dbReference type="EC" id="2.5.1.6" evidence="8"/>
<dbReference type="RefSeq" id="WP_256547436.1">
    <property type="nucleotide sequence ID" value="NZ_CP101809.1"/>
</dbReference>
<dbReference type="GO" id="GO:0004478">
    <property type="term" value="F:methionine adenosyltransferase activity"/>
    <property type="evidence" value="ECO:0007669"/>
    <property type="project" value="UniProtKB-EC"/>
</dbReference>
<feature type="domain" description="S-adenosylmethionine synthetase N-terminal" evidence="10">
    <location>
        <begin position="9"/>
        <end position="90"/>
    </location>
</feature>
<reference evidence="13" key="1">
    <citation type="submission" date="2023-07" db="EMBL/GenBank/DDBJ databases">
        <title>Genomic Encyclopedia of Type Strains, Phase IV (KMG-IV): sequencing the most valuable type-strain genomes for metagenomic binning, comparative biology and taxonomic classification.</title>
        <authorList>
            <person name="Goeker M."/>
        </authorList>
    </citation>
    <scope>NUCLEOTIDE SEQUENCE [LARGE SCALE GENOMIC DNA]</scope>
    <source>
        <strain evidence="13">DSM 21204</strain>
    </source>
</reference>
<organism evidence="13 14">
    <name type="scientific">Mycoplasmoides fastidiosum</name>
    <dbReference type="NCBI Taxonomy" id="92758"/>
    <lineage>
        <taxon>Bacteria</taxon>
        <taxon>Bacillati</taxon>
        <taxon>Mycoplasmatota</taxon>
        <taxon>Mycoplasmoidales</taxon>
        <taxon>Mycoplasmoidaceae</taxon>
        <taxon>Mycoplasmoides</taxon>
    </lineage>
</organism>
<keyword evidence="1" id="KW-0554">One-carbon metabolism</keyword>
<keyword evidence="3" id="KW-0479">Metal-binding</keyword>
<feature type="domain" description="S-adenosylmethionine synthetase central" evidence="11">
    <location>
        <begin position="109"/>
        <end position="225"/>
    </location>
</feature>
<dbReference type="InterPro" id="IPR022630">
    <property type="entry name" value="S-AdoMet_synt_C"/>
</dbReference>
<dbReference type="CDD" id="cd18079">
    <property type="entry name" value="S-AdoMet_synt"/>
    <property type="match status" value="1"/>
</dbReference>
<accession>A0ABU0LZ49</accession>
<evidence type="ECO:0000256" key="3">
    <source>
        <dbReference type="ARBA" id="ARBA00022723"/>
    </source>
</evidence>
<evidence type="ECO:0000313" key="13">
    <source>
        <dbReference type="EMBL" id="MDQ0513870.1"/>
    </source>
</evidence>
<evidence type="ECO:0000256" key="2">
    <source>
        <dbReference type="ARBA" id="ARBA00022679"/>
    </source>
</evidence>
<proteinExistence type="inferred from homology"/>
<keyword evidence="2 13" id="KW-0808">Transferase</keyword>
<evidence type="ECO:0000256" key="9">
    <source>
        <dbReference type="RuleBase" id="RU004462"/>
    </source>
</evidence>
<evidence type="ECO:0000313" key="14">
    <source>
        <dbReference type="Proteomes" id="UP001240643"/>
    </source>
</evidence>
<keyword evidence="7" id="KW-0630">Potassium</keyword>